<evidence type="ECO:0000313" key="2">
    <source>
        <dbReference type="EMBL" id="HIT17053.1"/>
    </source>
</evidence>
<gene>
    <name evidence="2" type="ORF">IAD04_01560</name>
</gene>
<dbReference type="Proteomes" id="UP000886893">
    <property type="component" value="Unassembled WGS sequence"/>
</dbReference>
<organism evidence="2 3">
    <name type="scientific">Candidatus Caccosoma faecigallinarum</name>
    <dbReference type="NCBI Taxonomy" id="2840720"/>
    <lineage>
        <taxon>Bacteria</taxon>
        <taxon>Bacillati</taxon>
        <taxon>Bacillota</taxon>
        <taxon>Bacillota incertae sedis</taxon>
        <taxon>Candidatus Caccosoma</taxon>
    </lineage>
</organism>
<keyword evidence="1" id="KW-0812">Transmembrane</keyword>
<accession>A0A9D1G916</accession>
<proteinExistence type="predicted"/>
<feature type="transmembrane region" description="Helical" evidence="1">
    <location>
        <begin position="9"/>
        <end position="34"/>
    </location>
</feature>
<protein>
    <submittedName>
        <fullName evidence="2">Uncharacterized protein</fullName>
    </submittedName>
</protein>
<evidence type="ECO:0000313" key="3">
    <source>
        <dbReference type="Proteomes" id="UP000886893"/>
    </source>
</evidence>
<dbReference type="EMBL" id="DVKI01000048">
    <property type="protein sequence ID" value="HIT17053.1"/>
    <property type="molecule type" value="Genomic_DNA"/>
</dbReference>
<name>A0A9D1G916_9FIRM</name>
<reference evidence="2" key="1">
    <citation type="submission" date="2020-10" db="EMBL/GenBank/DDBJ databases">
        <authorList>
            <person name="Gilroy R."/>
        </authorList>
    </citation>
    <scope>NUCLEOTIDE SEQUENCE</scope>
    <source>
        <strain evidence="2">14508</strain>
    </source>
</reference>
<keyword evidence="1" id="KW-1133">Transmembrane helix</keyword>
<reference evidence="2" key="2">
    <citation type="journal article" date="2021" name="PeerJ">
        <title>Extensive microbial diversity within the chicken gut microbiome revealed by metagenomics and culture.</title>
        <authorList>
            <person name="Gilroy R."/>
            <person name="Ravi A."/>
            <person name="Getino M."/>
            <person name="Pursley I."/>
            <person name="Horton D.L."/>
            <person name="Alikhan N.F."/>
            <person name="Baker D."/>
            <person name="Gharbi K."/>
            <person name="Hall N."/>
            <person name="Watson M."/>
            <person name="Adriaenssens E.M."/>
            <person name="Foster-Nyarko E."/>
            <person name="Jarju S."/>
            <person name="Secka A."/>
            <person name="Antonio M."/>
            <person name="Oren A."/>
            <person name="Chaudhuri R.R."/>
            <person name="La Ragione R."/>
            <person name="Hildebrand F."/>
            <person name="Pallen M.J."/>
        </authorList>
    </citation>
    <scope>NUCLEOTIDE SEQUENCE</scope>
    <source>
        <strain evidence="2">14508</strain>
    </source>
</reference>
<evidence type="ECO:0000256" key="1">
    <source>
        <dbReference type="SAM" id="Phobius"/>
    </source>
</evidence>
<sequence>MSRKVRNIIFYIFIGCVAALFLLAFIVGIIYGFAGAGSKVVIGLRNFFIALGNADASFVKYSPYICIGAGLVLTFSFYKKYNTRIN</sequence>
<feature type="transmembrane region" description="Helical" evidence="1">
    <location>
        <begin position="61"/>
        <end position="78"/>
    </location>
</feature>
<comment type="caution">
    <text evidence="2">The sequence shown here is derived from an EMBL/GenBank/DDBJ whole genome shotgun (WGS) entry which is preliminary data.</text>
</comment>
<keyword evidence="1" id="KW-0472">Membrane</keyword>
<dbReference type="AlphaFoldDB" id="A0A9D1G916"/>